<dbReference type="InterPro" id="IPR004589">
    <property type="entry name" value="DNA_helicase_ATP-dep_RecQ"/>
</dbReference>
<evidence type="ECO:0000259" key="18">
    <source>
        <dbReference type="PROSITE" id="PS50158"/>
    </source>
</evidence>
<dbReference type="InterPro" id="IPR011545">
    <property type="entry name" value="DEAD/DEAH_box_helicase_dom"/>
</dbReference>
<keyword evidence="16" id="KW-0863">Zinc-finger</keyword>
<sequence length="2438" mass="279080">MDSEFKEKYEKYKKTVKIWEYEFKKENHRIPSKLDIKDAPYNVKQAYKMYYRMKTSFLNDTLTDILDDDNNTEEQSSADFLEISYNNASFMESMENSISDSIHELLDPKKKLPDSYTNKVTKQTSQDFDAVSHDANNEDVWNKSLNKRVPVKKEELMKKPDPLKKSRESFSLKMDSSTVKAPRNPRKALSKTFSAQSLESENSQKLDTLPDLETILLEKSRSSKPVEIKKPEPKPTEMEIKTSIDCEWLNRNAPSTSKESGELTVNFSTSSFGLSNLNLKSFDSSMSIGKIDSNVEATYHTADLSDSEYIDSHENLKTEILPISKKRRLSIDIKPTENVIIVEKIEKNIQELPQIKKIPDKPKRKTVQNKTKIIPDIEEEKTVQGTHFDTDDDSDKDPTYAENKDIKDKEASPEPVVMKRKKSLIKRSKEGINKVTKKAAKLLSRNKTKHDQTDENEPEEEEQINFFVDTEISSIENIPRVSEKELKATEKLFGQFALQHNMGGTKNGENPSIDLKTRTKKDALQKKVSSGTLNDNYVRVNLKKKVFVRGKKAFNFSRYKKTLWKKKKAEDLNDMRGCDGGVLKCHSCGGVGHFANQCKQKGDSLLPVDAHIEDESLLPTLKQASEMANDQKLLAHANRPKSIPSTSNEIWKENGTSEEEMDLDDDIELIERELRTAIDKENENANIIFNNKSYIGHKVPDDFLKKCDYFNANTASKDEIKPYYELDENGTVPAEIPKEVYNVLESFGHKNFRKGQEKAIMRILCGQSTLVTLSTGSGKSLCYQLPAYLYRQKYHCITLVISPLVSLMEDQVHGIPDFINAQCLHTNQTPKQREKVMEEIKNGNVEILLVSPEAVVAGEKSTGFGSLLNQLPPIAFACIDEAHCVSQWSHNFRPSYLMICRVLREKLGVKTVLGLTATATLQTRNSIIKHLSIPDGLNGVISDIPLPDNLVLTVSKDVNRDKGLLQLLRSERFNSLQSIIIYCTRRDECERIAGYLRTCLQDENKKVEETKTNKRKRTKWVAEFYHAGMPASRRRTVQNAFMGSDLKIVVATIAFGMGINKSDIRGIIHYNMPKNFESFVQEVGRAGRDGKIAHCHVFLDSKGGDLSELRRHIYANSIDRHVIRKLLQKVFVPCSCKQRSHGTSTENENGKRVCPGHEVCFAKEQTVQALDIPEENIETLLCYLELHEDRYIKVLGNAYTMCKIISYSGLNYMKQMAKSCPPLAMAIALELKRGKSQEELSCVEFSVVDVASSIGWDSGVVKYQLKQLEWTVINGMKRRSPLTVSFSDLGFRIRSPGDLSDSELDQALDSLEFRTQSQERTQVVQLQVIYDSFNSIAFPSFSKCSENKAEYKESDELKSTIRKYFSTNLPMDVEITEKNEETADEQIVSDIKTMIHMYPENNFSGRSLARIFHGISSPVYPAVIWGRCKYWRAHLMMMEIDPICEETTLWFEFLLKPELLEKQMTNQTKSLEIMSEFLNIIPPENGQQTNDINSPDSDSLSKIESLTNKFGRKQLAIKILELKLASCDFIHWNLDVIEKYLPISKQVQLLSDLCSITSGRLVNLPLSLVHEVPVSNDGSKSALSFALTIYHRWLLRAQVLKGSAVKIKPYQAVLTPQDPNICANSDDKFISGLESFTTTSIEFLNGIITDTEPFKMPIFDSFVPLEETSISRNDICNGQKFDKFAIIGKTELKAQIYFDLCSYYIFTKKYDSAKEMATLCRSNYEKLQIELKEKSTEARFCTVSDENLKGYLLACGILQEGNPSLFQRFNDCTLNELKNIEIILSEDNYRKEIPFIHRRALEGDLDQQSNEFIKILALNSIRYILDSTNIVTNDIPFLVLRNNVQRSLLLKYFIQYSNEIIPSMSLSDKNKIKTYLTNFLVRFPPIEIEVKDSKLFSRDELDMLKKQKTIDSKIDLASIGLQQEWIIPSDSKIQKIKVADFERKLVASTTSKQVRKYLVELAKFNPQQSLWSINRNWYLPNDLRVVVLNLKRGFLQDFSYILLGKVNEMVSKKDFVAAYALISELKNEAKRAEWSSDSIVIKLGKLLEWEKTNIQILMRLDSAWPKKPPTLREQWTVKFIQLTKTITNDMPRLDIIENCLIMLLNLNDWENCVTFEAKRSSMSELSVLFAKTMIDIQLDAKIKNTIPRKRDVWDFLLPIFNMSNQQQQTSMKRNQQNRRSSDSPARFLMGAMNVSILKQFLEKMRDPFIISILLSMFAKMHNLIKDDTSVDLVIENLHLWPLSISNVNGYNIKTIAESLSQLLKLAIKIYPTNAAWIRMQGDLEYVNGNNEAAMKFYVQSLIISTEYCALPIQRPVIDENIIKKMIKCSSNLGCYLQAAVLCQFVEDVDYTLAFKLLQEKSSNFQDAMDSYYSLIWDTTLLEYIINLHAKKGEHKRRLQAISYIRQLELNANNSEEVKQKAASVRKSKFVRSLANQYL</sequence>
<dbReference type="PROSITE" id="PS51194">
    <property type="entry name" value="HELICASE_CTER"/>
    <property type="match status" value="1"/>
</dbReference>
<evidence type="ECO:0000256" key="7">
    <source>
        <dbReference type="ARBA" id="ARBA00022801"/>
    </source>
</evidence>
<feature type="region of interest" description="Disordered" evidence="17">
    <location>
        <begin position="154"/>
        <end position="204"/>
    </location>
</feature>
<dbReference type="InterPro" id="IPR001650">
    <property type="entry name" value="Helicase_C-like"/>
</dbReference>
<dbReference type="SMART" id="SM00343">
    <property type="entry name" value="ZnF_C2HC"/>
    <property type="match status" value="1"/>
</dbReference>
<dbReference type="GO" id="GO:0032039">
    <property type="term" value="C:integrator complex"/>
    <property type="evidence" value="ECO:0007669"/>
    <property type="project" value="TreeGrafter"/>
</dbReference>
<name>A0A9N9RX94_9DIPT</name>
<dbReference type="PANTHER" id="PTHR13350">
    <property type="entry name" value="INTEGRATOR COMPLEX SUBUNIT 8"/>
    <property type="match status" value="1"/>
</dbReference>
<dbReference type="FunFam" id="3.40.50.300:FF:001084">
    <property type="entry name" value="RecQ like helicase 4"/>
    <property type="match status" value="1"/>
</dbReference>
<evidence type="ECO:0000256" key="2">
    <source>
        <dbReference type="ARBA" id="ARBA00004286"/>
    </source>
</evidence>
<dbReference type="InterPro" id="IPR014001">
    <property type="entry name" value="Helicase_ATP-bd"/>
</dbReference>
<dbReference type="SMART" id="SM00487">
    <property type="entry name" value="DEXDc"/>
    <property type="match status" value="1"/>
</dbReference>
<keyword evidence="9" id="KW-0067">ATP-binding</keyword>
<evidence type="ECO:0000313" key="21">
    <source>
        <dbReference type="EMBL" id="CAG9805599.1"/>
    </source>
</evidence>
<dbReference type="FunFam" id="3.40.50.300:FF:000772">
    <property type="entry name" value="ATP-dependent DNA helicase Q4"/>
    <property type="match status" value="1"/>
</dbReference>
<keyword evidence="7" id="KW-0378">Hydrolase</keyword>
<feature type="domain" description="Helicase C-terminal" evidence="20">
    <location>
        <begin position="963"/>
        <end position="1131"/>
    </location>
</feature>
<feature type="domain" description="Helicase ATP-binding" evidence="19">
    <location>
        <begin position="760"/>
        <end position="937"/>
    </location>
</feature>
<evidence type="ECO:0000256" key="14">
    <source>
        <dbReference type="ARBA" id="ARBA00034808"/>
    </source>
</evidence>
<dbReference type="InterPro" id="IPR001878">
    <property type="entry name" value="Znf_CCHC"/>
</dbReference>
<dbReference type="Proteomes" id="UP001153620">
    <property type="component" value="Chromosome 2"/>
</dbReference>
<comment type="subcellular location">
    <subcellularLocation>
        <location evidence="2">Chromosome</location>
    </subcellularLocation>
    <subcellularLocation>
        <location evidence="1">Nucleus</location>
    </subcellularLocation>
</comment>
<dbReference type="SUPFAM" id="SSF52540">
    <property type="entry name" value="P-loop containing nucleoside triphosphate hydrolases"/>
    <property type="match status" value="1"/>
</dbReference>
<keyword evidence="5" id="KW-0158">Chromosome</keyword>
<feature type="compositionally biased region" description="Polar residues" evidence="17">
    <location>
        <begin position="191"/>
        <end position="204"/>
    </location>
</feature>
<dbReference type="GO" id="GO:0008270">
    <property type="term" value="F:zinc ion binding"/>
    <property type="evidence" value="ECO:0007669"/>
    <property type="project" value="UniProtKB-KW"/>
</dbReference>
<dbReference type="InterPro" id="IPR021110">
    <property type="entry name" value="DNA_rep_checkpnt_protein"/>
</dbReference>
<evidence type="ECO:0000256" key="6">
    <source>
        <dbReference type="ARBA" id="ARBA00022741"/>
    </source>
</evidence>
<reference evidence="21" key="2">
    <citation type="submission" date="2022-10" db="EMBL/GenBank/DDBJ databases">
        <authorList>
            <consortium name="ENA_rothamsted_submissions"/>
            <consortium name="culmorum"/>
            <person name="King R."/>
        </authorList>
    </citation>
    <scope>NUCLEOTIDE SEQUENCE</scope>
</reference>
<dbReference type="GO" id="GO:0003677">
    <property type="term" value="F:DNA binding"/>
    <property type="evidence" value="ECO:0007669"/>
    <property type="project" value="UniProtKB-KW"/>
</dbReference>
<evidence type="ECO:0000256" key="13">
    <source>
        <dbReference type="ARBA" id="ARBA00034617"/>
    </source>
</evidence>
<evidence type="ECO:0000259" key="19">
    <source>
        <dbReference type="PROSITE" id="PS51192"/>
    </source>
</evidence>
<dbReference type="GO" id="GO:0043138">
    <property type="term" value="F:3'-5' DNA helicase activity"/>
    <property type="evidence" value="ECO:0007669"/>
    <property type="project" value="UniProtKB-EC"/>
</dbReference>
<dbReference type="InterPro" id="IPR038751">
    <property type="entry name" value="INTS8"/>
</dbReference>
<keyword evidence="11" id="KW-0413">Isomerase</keyword>
<dbReference type="Gene3D" id="1.10.10.1460">
    <property type="match status" value="1"/>
</dbReference>
<comment type="catalytic activity">
    <reaction evidence="13">
        <text>Couples ATP hydrolysis with the unwinding of duplex DNA by translocating in the 3'-5' direction.</text>
        <dbReference type="EC" id="5.6.2.4"/>
    </reaction>
</comment>
<evidence type="ECO:0000256" key="9">
    <source>
        <dbReference type="ARBA" id="ARBA00022840"/>
    </source>
</evidence>
<keyword evidence="10" id="KW-0238">DNA-binding</keyword>
<dbReference type="PANTHER" id="PTHR13350:SF1">
    <property type="entry name" value="INTEGRATOR COMPLEX SUBUNIT 8"/>
    <property type="match status" value="1"/>
</dbReference>
<keyword evidence="8" id="KW-0347">Helicase</keyword>
<keyword evidence="16" id="KW-0862">Zinc</keyword>
<dbReference type="Pfam" id="PF11719">
    <property type="entry name" value="Drc1-Sld2"/>
    <property type="match status" value="1"/>
</dbReference>
<comment type="similarity">
    <text evidence="4">Belongs to the Integrator subunit 8 family.</text>
</comment>
<evidence type="ECO:0000256" key="17">
    <source>
        <dbReference type="SAM" id="MobiDB-lite"/>
    </source>
</evidence>
<dbReference type="GO" id="GO:0005694">
    <property type="term" value="C:chromosome"/>
    <property type="evidence" value="ECO:0007669"/>
    <property type="project" value="UniProtKB-SubCell"/>
</dbReference>
<feature type="region of interest" description="Disordered" evidence="17">
    <location>
        <begin position="360"/>
        <end position="424"/>
    </location>
</feature>
<evidence type="ECO:0000256" key="8">
    <source>
        <dbReference type="ARBA" id="ARBA00022806"/>
    </source>
</evidence>
<accession>A0A9N9RX94</accession>
<keyword evidence="22" id="KW-1185">Reference proteome</keyword>
<keyword evidence="16" id="KW-0479">Metal-binding</keyword>
<evidence type="ECO:0000256" key="5">
    <source>
        <dbReference type="ARBA" id="ARBA00022454"/>
    </source>
</evidence>
<feature type="region of interest" description="Disordered" evidence="17">
    <location>
        <begin position="439"/>
        <end position="462"/>
    </location>
</feature>
<dbReference type="CDD" id="cd22289">
    <property type="entry name" value="RecQL4_SLD2_NTD"/>
    <property type="match status" value="1"/>
</dbReference>
<feature type="compositionally biased region" description="Basic and acidic residues" evidence="17">
    <location>
        <begin position="154"/>
        <end position="170"/>
    </location>
</feature>
<evidence type="ECO:0000256" key="1">
    <source>
        <dbReference type="ARBA" id="ARBA00004123"/>
    </source>
</evidence>
<dbReference type="GO" id="GO:0016787">
    <property type="term" value="F:hydrolase activity"/>
    <property type="evidence" value="ECO:0007669"/>
    <property type="project" value="UniProtKB-KW"/>
</dbReference>
<dbReference type="GO" id="GO:0034472">
    <property type="term" value="P:snRNA 3'-end processing"/>
    <property type="evidence" value="ECO:0007669"/>
    <property type="project" value="InterPro"/>
</dbReference>
<comment type="catalytic activity">
    <reaction evidence="15">
        <text>ATP + H2O = ADP + phosphate + H(+)</text>
        <dbReference type="Rhea" id="RHEA:13065"/>
        <dbReference type="ChEBI" id="CHEBI:15377"/>
        <dbReference type="ChEBI" id="CHEBI:15378"/>
        <dbReference type="ChEBI" id="CHEBI:30616"/>
        <dbReference type="ChEBI" id="CHEBI:43474"/>
        <dbReference type="ChEBI" id="CHEBI:456216"/>
    </reaction>
</comment>
<dbReference type="InterPro" id="IPR027417">
    <property type="entry name" value="P-loop_NTPase"/>
</dbReference>
<dbReference type="OrthoDB" id="18781at2759"/>
<evidence type="ECO:0000259" key="20">
    <source>
        <dbReference type="PROSITE" id="PS51194"/>
    </source>
</evidence>
<dbReference type="EMBL" id="OU895878">
    <property type="protein sequence ID" value="CAG9805599.1"/>
    <property type="molecule type" value="Genomic_DNA"/>
</dbReference>
<feature type="compositionally biased region" description="Basic residues" evidence="17">
    <location>
        <begin position="439"/>
        <end position="448"/>
    </location>
</feature>
<protein>
    <recommendedName>
        <fullName evidence="14">DNA 3'-5' helicase</fullName>
        <ecNumber evidence="14">5.6.2.4</ecNumber>
    </recommendedName>
</protein>
<dbReference type="NCBIfam" id="TIGR00614">
    <property type="entry name" value="recQ_fam"/>
    <property type="match status" value="1"/>
</dbReference>
<proteinExistence type="inferred from homology"/>
<evidence type="ECO:0000313" key="22">
    <source>
        <dbReference type="Proteomes" id="UP001153620"/>
    </source>
</evidence>
<evidence type="ECO:0000256" key="3">
    <source>
        <dbReference type="ARBA" id="ARBA00005446"/>
    </source>
</evidence>
<dbReference type="Pfam" id="PF00270">
    <property type="entry name" value="DEAD"/>
    <property type="match status" value="1"/>
</dbReference>
<dbReference type="PROSITE" id="PS50158">
    <property type="entry name" value="ZF_CCHC"/>
    <property type="match status" value="1"/>
</dbReference>
<gene>
    <name evidence="21" type="ORF">CHIRRI_LOCUS8468</name>
</gene>
<dbReference type="Pfam" id="PF00271">
    <property type="entry name" value="Helicase_C"/>
    <property type="match status" value="1"/>
</dbReference>
<evidence type="ECO:0000256" key="4">
    <source>
        <dbReference type="ARBA" id="ARBA00007147"/>
    </source>
</evidence>
<evidence type="ECO:0000256" key="11">
    <source>
        <dbReference type="ARBA" id="ARBA00023235"/>
    </source>
</evidence>
<dbReference type="PROSITE" id="PS51192">
    <property type="entry name" value="HELICASE_ATP_BIND_1"/>
    <property type="match status" value="1"/>
</dbReference>
<dbReference type="GO" id="GO:0005524">
    <property type="term" value="F:ATP binding"/>
    <property type="evidence" value="ECO:0007669"/>
    <property type="project" value="UniProtKB-KW"/>
</dbReference>
<dbReference type="InterPro" id="IPR057980">
    <property type="entry name" value="TPR_INTS8"/>
</dbReference>
<evidence type="ECO:0000256" key="10">
    <source>
        <dbReference type="ARBA" id="ARBA00023125"/>
    </source>
</evidence>
<keyword evidence="6" id="KW-0547">Nucleotide-binding</keyword>
<dbReference type="SMART" id="SM00490">
    <property type="entry name" value="HELICc"/>
    <property type="match status" value="1"/>
</dbReference>
<dbReference type="GO" id="GO:0006310">
    <property type="term" value="P:DNA recombination"/>
    <property type="evidence" value="ECO:0007669"/>
    <property type="project" value="InterPro"/>
</dbReference>
<reference evidence="21" key="1">
    <citation type="submission" date="2022-01" db="EMBL/GenBank/DDBJ databases">
        <authorList>
            <person name="King R."/>
        </authorList>
    </citation>
    <scope>NUCLEOTIDE SEQUENCE</scope>
</reference>
<feature type="domain" description="CCHC-type" evidence="18">
    <location>
        <begin position="584"/>
        <end position="600"/>
    </location>
</feature>
<dbReference type="EC" id="5.6.2.4" evidence="14"/>
<organism evidence="21 22">
    <name type="scientific">Chironomus riparius</name>
    <dbReference type="NCBI Taxonomy" id="315576"/>
    <lineage>
        <taxon>Eukaryota</taxon>
        <taxon>Metazoa</taxon>
        <taxon>Ecdysozoa</taxon>
        <taxon>Arthropoda</taxon>
        <taxon>Hexapoda</taxon>
        <taxon>Insecta</taxon>
        <taxon>Pterygota</taxon>
        <taxon>Neoptera</taxon>
        <taxon>Endopterygota</taxon>
        <taxon>Diptera</taxon>
        <taxon>Nematocera</taxon>
        <taxon>Chironomoidea</taxon>
        <taxon>Chironomidae</taxon>
        <taxon>Chironominae</taxon>
        <taxon>Chironomus</taxon>
    </lineage>
</organism>
<feature type="compositionally biased region" description="Basic and acidic residues" evidence="17">
    <location>
        <begin position="396"/>
        <end position="412"/>
    </location>
</feature>
<evidence type="ECO:0000256" key="12">
    <source>
        <dbReference type="ARBA" id="ARBA00023242"/>
    </source>
</evidence>
<evidence type="ECO:0000256" key="16">
    <source>
        <dbReference type="PROSITE-ProRule" id="PRU00047"/>
    </source>
</evidence>
<dbReference type="CDD" id="cd18018">
    <property type="entry name" value="DEXHc_RecQ4-like"/>
    <property type="match status" value="1"/>
</dbReference>
<dbReference type="Pfam" id="PF25756">
    <property type="entry name" value="TPR_INTS8"/>
    <property type="match status" value="1"/>
</dbReference>
<dbReference type="Gene3D" id="3.40.50.300">
    <property type="entry name" value="P-loop containing nucleotide triphosphate hydrolases"/>
    <property type="match status" value="2"/>
</dbReference>
<comment type="similarity">
    <text evidence="3">Belongs to the helicase family. RecQ subfamily.</text>
</comment>
<dbReference type="GO" id="GO:0006260">
    <property type="term" value="P:DNA replication"/>
    <property type="evidence" value="ECO:0007669"/>
    <property type="project" value="InterPro"/>
</dbReference>
<keyword evidence="12" id="KW-0539">Nucleus</keyword>
<evidence type="ECO:0000256" key="15">
    <source>
        <dbReference type="ARBA" id="ARBA00049360"/>
    </source>
</evidence>